<feature type="domain" description="Calcium channel YVC1-like C-terminal transmembrane" evidence="5">
    <location>
        <begin position="14"/>
        <end position="242"/>
    </location>
</feature>
<feature type="transmembrane region" description="Helical" evidence="3">
    <location>
        <begin position="69"/>
        <end position="87"/>
    </location>
</feature>
<dbReference type="PANTHER" id="PTHR35859:SF1">
    <property type="entry name" value="NONSELECTIVE CATION CHANNEL PROTEIN"/>
    <property type="match status" value="1"/>
</dbReference>
<evidence type="ECO:0000313" key="6">
    <source>
        <dbReference type="EMBL" id="KAJ2794383.1"/>
    </source>
</evidence>
<keyword evidence="1" id="KW-0175">Coiled coil</keyword>
<dbReference type="InterPro" id="IPR052971">
    <property type="entry name" value="TRP_calcium_channel"/>
</dbReference>
<keyword evidence="3" id="KW-0472">Membrane</keyword>
<feature type="signal peptide" evidence="4">
    <location>
        <begin position="1"/>
        <end position="23"/>
    </location>
</feature>
<reference evidence="6" key="1">
    <citation type="submission" date="2022-07" db="EMBL/GenBank/DDBJ databases">
        <title>Phylogenomic reconstructions and comparative analyses of Kickxellomycotina fungi.</title>
        <authorList>
            <person name="Reynolds N.K."/>
            <person name="Stajich J.E."/>
            <person name="Barry K."/>
            <person name="Grigoriev I.V."/>
            <person name="Crous P."/>
            <person name="Smith M.E."/>
        </authorList>
    </citation>
    <scope>NUCLEOTIDE SEQUENCE</scope>
    <source>
        <strain evidence="6">NRRL 1565</strain>
    </source>
</reference>
<feature type="transmembrane region" description="Helical" evidence="3">
    <location>
        <begin position="197"/>
        <end position="219"/>
    </location>
</feature>
<sequence length="445" mass="49334">MVESALTMLHNFFFLTIYTVVSLRRQEDLTIEEVIMHVCALAYIADETRQCMENGLAVYLKSVWNVLDVTIYTVFAAFFCLRVRSLYTGSEDDLDKAYDVLALNASMLWPRLFAVLDQFEFCGTIIIQVRRIIAGTSLFFALLLAMTMGFFQTFYALSRRHNELEAKNIWGLMTRIFFGSALLGWDQADLFGPYVGYLAMATYIGVSMLILYNILIGVINQCMMEIERNSAQEFRFAYTMRVAEYSRALRAECHLAEKELALIKIYKDDIDEFAFSGSTDDTSEEESADVAYTAPTALGGSGGGETRPLGGAWHASPAHVGAMDSSIRNLVASPTLTIGTNASNADSEPGTSGRWASLMNAWRSRNSHAKDPPPQSPRWSSAEPVDSGAAAQANPQPADALHAIAEKEKNAQTTRKLTQLQAQVADIDKKLTTIARLLQPVTDRD</sequence>
<dbReference type="PANTHER" id="PTHR35859">
    <property type="entry name" value="NONSELECTIVE CATION CHANNEL PROTEIN"/>
    <property type="match status" value="1"/>
</dbReference>
<accession>A0A9W8HNY3</accession>
<organism evidence="6 7">
    <name type="scientific">Coemansia guatemalensis</name>
    <dbReference type="NCBI Taxonomy" id="2761395"/>
    <lineage>
        <taxon>Eukaryota</taxon>
        <taxon>Fungi</taxon>
        <taxon>Fungi incertae sedis</taxon>
        <taxon>Zoopagomycota</taxon>
        <taxon>Kickxellomycotina</taxon>
        <taxon>Kickxellomycetes</taxon>
        <taxon>Kickxellales</taxon>
        <taxon>Kickxellaceae</taxon>
        <taxon>Coemansia</taxon>
    </lineage>
</organism>
<keyword evidence="4" id="KW-0732">Signal</keyword>
<name>A0A9W8HNY3_9FUNG</name>
<keyword evidence="3" id="KW-0812">Transmembrane</keyword>
<dbReference type="InterPro" id="IPR056336">
    <property type="entry name" value="YVC1_C"/>
</dbReference>
<proteinExistence type="predicted"/>
<protein>
    <recommendedName>
        <fullName evidence="5">Calcium channel YVC1-like C-terminal transmembrane domain-containing protein</fullName>
    </recommendedName>
</protein>
<evidence type="ECO:0000256" key="4">
    <source>
        <dbReference type="SAM" id="SignalP"/>
    </source>
</evidence>
<evidence type="ECO:0000256" key="3">
    <source>
        <dbReference type="SAM" id="Phobius"/>
    </source>
</evidence>
<dbReference type="EMBL" id="JANBUO010002553">
    <property type="protein sequence ID" value="KAJ2794383.1"/>
    <property type="molecule type" value="Genomic_DNA"/>
</dbReference>
<evidence type="ECO:0000259" key="5">
    <source>
        <dbReference type="Pfam" id="PF23317"/>
    </source>
</evidence>
<dbReference type="AlphaFoldDB" id="A0A9W8HNY3"/>
<dbReference type="OrthoDB" id="5574680at2759"/>
<feature type="transmembrane region" description="Helical" evidence="3">
    <location>
        <begin position="133"/>
        <end position="157"/>
    </location>
</feature>
<evidence type="ECO:0000256" key="2">
    <source>
        <dbReference type="SAM" id="MobiDB-lite"/>
    </source>
</evidence>
<dbReference type="Proteomes" id="UP001140094">
    <property type="component" value="Unassembled WGS sequence"/>
</dbReference>
<feature type="chain" id="PRO_5040827073" description="Calcium channel YVC1-like C-terminal transmembrane domain-containing protein" evidence="4">
    <location>
        <begin position="24"/>
        <end position="445"/>
    </location>
</feature>
<feature type="compositionally biased region" description="Low complexity" evidence="2">
    <location>
        <begin position="389"/>
        <end position="399"/>
    </location>
</feature>
<comment type="caution">
    <text evidence="6">The sequence shown here is derived from an EMBL/GenBank/DDBJ whole genome shotgun (WGS) entry which is preliminary data.</text>
</comment>
<feature type="coiled-coil region" evidence="1">
    <location>
        <begin position="403"/>
        <end position="430"/>
    </location>
</feature>
<evidence type="ECO:0000256" key="1">
    <source>
        <dbReference type="SAM" id="Coils"/>
    </source>
</evidence>
<gene>
    <name evidence="6" type="ORF">H4R20_006244</name>
</gene>
<evidence type="ECO:0000313" key="7">
    <source>
        <dbReference type="Proteomes" id="UP001140094"/>
    </source>
</evidence>
<keyword evidence="7" id="KW-1185">Reference proteome</keyword>
<feature type="region of interest" description="Disordered" evidence="2">
    <location>
        <begin position="365"/>
        <end position="399"/>
    </location>
</feature>
<dbReference type="Pfam" id="PF23317">
    <property type="entry name" value="YVC1_C"/>
    <property type="match status" value="1"/>
</dbReference>
<keyword evidence="3" id="KW-1133">Transmembrane helix</keyword>